<name>X1N376_9ZZZZ</name>
<sequence>YFYYIILILVYNVSNDRGSVHSLGSVQDI</sequence>
<protein>
    <submittedName>
        <fullName evidence="1">Uncharacterized protein</fullName>
    </submittedName>
</protein>
<gene>
    <name evidence="1" type="ORF">S06H3_24128</name>
</gene>
<organism evidence="1">
    <name type="scientific">marine sediment metagenome</name>
    <dbReference type="NCBI Taxonomy" id="412755"/>
    <lineage>
        <taxon>unclassified sequences</taxon>
        <taxon>metagenomes</taxon>
        <taxon>ecological metagenomes</taxon>
    </lineage>
</organism>
<feature type="non-terminal residue" evidence="1">
    <location>
        <position position="1"/>
    </location>
</feature>
<accession>X1N376</accession>
<dbReference type="AlphaFoldDB" id="X1N376"/>
<dbReference type="EMBL" id="BARV01013318">
    <property type="protein sequence ID" value="GAI21325.1"/>
    <property type="molecule type" value="Genomic_DNA"/>
</dbReference>
<proteinExistence type="predicted"/>
<evidence type="ECO:0000313" key="1">
    <source>
        <dbReference type="EMBL" id="GAI21325.1"/>
    </source>
</evidence>
<comment type="caution">
    <text evidence="1">The sequence shown here is derived from an EMBL/GenBank/DDBJ whole genome shotgun (WGS) entry which is preliminary data.</text>
</comment>
<reference evidence="1" key="1">
    <citation type="journal article" date="2014" name="Front. Microbiol.">
        <title>High frequency of phylogenetically diverse reductive dehalogenase-homologous genes in deep subseafloor sedimentary metagenomes.</title>
        <authorList>
            <person name="Kawai M."/>
            <person name="Futagami T."/>
            <person name="Toyoda A."/>
            <person name="Takaki Y."/>
            <person name="Nishi S."/>
            <person name="Hori S."/>
            <person name="Arai W."/>
            <person name="Tsubouchi T."/>
            <person name="Morono Y."/>
            <person name="Uchiyama I."/>
            <person name="Ito T."/>
            <person name="Fujiyama A."/>
            <person name="Inagaki F."/>
            <person name="Takami H."/>
        </authorList>
    </citation>
    <scope>NUCLEOTIDE SEQUENCE</scope>
    <source>
        <strain evidence="1">Expedition CK06-06</strain>
    </source>
</reference>